<dbReference type="Proteomes" id="UP000762676">
    <property type="component" value="Unassembled WGS sequence"/>
</dbReference>
<keyword evidence="11" id="KW-1185">Reference proteome</keyword>
<keyword evidence="2 8" id="KW-0378">Hydrolase</keyword>
<name>A0AAV4EDH4_9GAST</name>
<comment type="cofactor">
    <cofactor evidence="6 8">
        <name>Ca(2+)</name>
        <dbReference type="ChEBI" id="CHEBI:29108"/>
    </cofactor>
    <text evidence="6 8">Binds 2 calcium ions per subunit.</text>
</comment>
<evidence type="ECO:0000256" key="5">
    <source>
        <dbReference type="PIRSR" id="PIRSR602640-1"/>
    </source>
</evidence>
<keyword evidence="6 8" id="KW-0479">Metal-binding</keyword>
<evidence type="ECO:0000256" key="1">
    <source>
        <dbReference type="ARBA" id="ARBA00008595"/>
    </source>
</evidence>
<gene>
    <name evidence="10" type="ORF">ElyMa_001782600</name>
</gene>
<proteinExistence type="inferred from homology"/>
<evidence type="ECO:0000313" key="10">
    <source>
        <dbReference type="EMBL" id="GFR58993.1"/>
    </source>
</evidence>
<keyword evidence="6 8" id="KW-0106">Calcium</keyword>
<keyword evidence="9" id="KW-1133">Transmembrane helix</keyword>
<dbReference type="EC" id="3.1.1.2" evidence="8"/>
<dbReference type="AlphaFoldDB" id="A0AAV4EDH4"/>
<feature type="binding site" evidence="6">
    <location>
        <position position="285"/>
    </location>
    <ligand>
        <name>Ca(2+)</name>
        <dbReference type="ChEBI" id="CHEBI:29108"/>
        <label>1</label>
        <note>catalytic</note>
    </ligand>
</feature>
<feature type="binding site" evidence="6">
    <location>
        <position position="182"/>
    </location>
    <ligand>
        <name>Ca(2+)</name>
        <dbReference type="ChEBI" id="CHEBI:29108"/>
        <label>1</label>
        <note>catalytic</note>
    </ligand>
</feature>
<evidence type="ECO:0000256" key="4">
    <source>
        <dbReference type="ARBA" id="ARBA00023180"/>
    </source>
</evidence>
<dbReference type="InterPro" id="IPR002640">
    <property type="entry name" value="Arylesterase"/>
</dbReference>
<dbReference type="SUPFAM" id="SSF63829">
    <property type="entry name" value="Calcium-dependent phosphotriesterase"/>
    <property type="match status" value="1"/>
</dbReference>
<keyword evidence="9" id="KW-0472">Membrane</keyword>
<evidence type="ECO:0000256" key="8">
    <source>
        <dbReference type="RuleBase" id="RU368025"/>
    </source>
</evidence>
<feature type="binding site" evidence="6">
    <location>
        <position position="128"/>
    </location>
    <ligand>
        <name>Ca(2+)</name>
        <dbReference type="ChEBI" id="CHEBI:29108"/>
        <label>1</label>
        <note>catalytic</note>
    </ligand>
</feature>
<feature type="binding site" evidence="6">
    <location>
        <position position="284"/>
    </location>
    <ligand>
        <name>Ca(2+)</name>
        <dbReference type="ChEBI" id="CHEBI:29108"/>
        <label>1</label>
        <note>catalytic</note>
    </ligand>
</feature>
<comment type="catalytic activity">
    <reaction evidence="8">
        <text>a phenyl acetate + H2O = a phenol + acetate + H(+)</text>
        <dbReference type="Rhea" id="RHEA:17309"/>
        <dbReference type="ChEBI" id="CHEBI:15377"/>
        <dbReference type="ChEBI" id="CHEBI:15378"/>
        <dbReference type="ChEBI" id="CHEBI:30089"/>
        <dbReference type="ChEBI" id="CHEBI:33853"/>
        <dbReference type="ChEBI" id="CHEBI:140310"/>
        <dbReference type="EC" id="3.1.1.2"/>
    </reaction>
</comment>
<reference evidence="10 11" key="1">
    <citation type="journal article" date="2021" name="Elife">
        <title>Chloroplast acquisition without the gene transfer in kleptoplastic sea slugs, Plakobranchus ocellatus.</title>
        <authorList>
            <person name="Maeda T."/>
            <person name="Takahashi S."/>
            <person name="Yoshida T."/>
            <person name="Shimamura S."/>
            <person name="Takaki Y."/>
            <person name="Nagai Y."/>
            <person name="Toyoda A."/>
            <person name="Suzuki Y."/>
            <person name="Arimoto A."/>
            <person name="Ishii H."/>
            <person name="Satoh N."/>
            <person name="Nishiyama T."/>
            <person name="Hasebe M."/>
            <person name="Maruyama T."/>
            <person name="Minagawa J."/>
            <person name="Obokata J."/>
            <person name="Shigenobu S."/>
        </authorList>
    </citation>
    <scope>NUCLEOTIDE SEQUENCE [LARGE SCALE GENOMIC DNA]</scope>
</reference>
<dbReference type="EMBL" id="BMAT01003623">
    <property type="protein sequence ID" value="GFR58993.1"/>
    <property type="molecule type" value="Genomic_DNA"/>
</dbReference>
<evidence type="ECO:0000256" key="3">
    <source>
        <dbReference type="ARBA" id="ARBA00023157"/>
    </source>
</evidence>
<comment type="caution">
    <text evidence="10">The sequence shown here is derived from an EMBL/GenBank/DDBJ whole genome shotgun (WGS) entry which is preliminary data.</text>
</comment>
<evidence type="ECO:0000256" key="9">
    <source>
        <dbReference type="SAM" id="Phobius"/>
    </source>
</evidence>
<protein>
    <recommendedName>
        <fullName evidence="8">Paraoxonase</fullName>
        <ecNumber evidence="8">3.1.1.2</ecNumber>
    </recommendedName>
</protein>
<dbReference type="GO" id="GO:0046872">
    <property type="term" value="F:metal ion binding"/>
    <property type="evidence" value="ECO:0007669"/>
    <property type="project" value="UniProtKB-KW"/>
</dbReference>
<dbReference type="InterPro" id="IPR011042">
    <property type="entry name" value="6-blade_b-propeller_TolB-like"/>
</dbReference>
<dbReference type="PANTHER" id="PTHR11799:SF12">
    <property type="entry name" value="PARAOXONASE-RELATED"/>
    <property type="match status" value="1"/>
</dbReference>
<dbReference type="Pfam" id="PF01731">
    <property type="entry name" value="Arylesterase"/>
    <property type="match status" value="1"/>
</dbReference>
<feature type="active site" description="Proton acceptor" evidence="5">
    <location>
        <position position="126"/>
    </location>
</feature>
<feature type="disulfide bond" description="In form B" evidence="7">
    <location>
        <begin position="39"/>
        <end position="371"/>
    </location>
</feature>
<evidence type="ECO:0000256" key="2">
    <source>
        <dbReference type="ARBA" id="ARBA00022801"/>
    </source>
</evidence>
<sequence length="377" mass="42480">MYLKTAVFSVILFTLQHVVRLIYFLGYHLHYYQHYPGPCQQFPEIEFGSGNFYTLPDGTTFITSGLDMNVFSRRFQLHYTSQGVEGAIYLTKLNGSHPEIALKKLDIIVDVAADKGGFNLETFHPHGISVWFDSIEGRYCLFVVNHPTRADDRIEKFLFDPDSLSLHHVKSYTDNKLRSLHDIQAIGVDSFYATNMLHEHRSRFFMLLELFSLMPWSSVILYSEETGFTEVVSGLMSATGIVMSKCGMFIYVMLSLGSQVLVYRRGEDNSLKLQQMFSLYTHPDNAVLDPITGDLFIGAHPIAHQYLNHVDNPARHKAASQVLHLRLTEGNITSVTELFYDDGTLISGSSAAVVYNKTLLVGSSVDKLVACEVNVPI</sequence>
<dbReference type="PANTHER" id="PTHR11799">
    <property type="entry name" value="PARAOXONASE"/>
    <property type="match status" value="1"/>
</dbReference>
<dbReference type="InterPro" id="IPR051288">
    <property type="entry name" value="Serum_paraoxonase/arylesterase"/>
</dbReference>
<keyword evidence="3 7" id="KW-1015">Disulfide bond</keyword>
<dbReference type="GO" id="GO:0004064">
    <property type="term" value="F:arylesterase activity"/>
    <property type="evidence" value="ECO:0007669"/>
    <property type="project" value="UniProtKB-UniRule"/>
</dbReference>
<evidence type="ECO:0000256" key="7">
    <source>
        <dbReference type="PIRSR" id="PIRSR602640-3"/>
    </source>
</evidence>
<evidence type="ECO:0000256" key="6">
    <source>
        <dbReference type="PIRSR" id="PIRSR602640-2"/>
    </source>
</evidence>
<keyword evidence="9" id="KW-0812">Transmembrane</keyword>
<comment type="similarity">
    <text evidence="1 8">Belongs to the paraoxonase family.</text>
</comment>
<organism evidence="10 11">
    <name type="scientific">Elysia marginata</name>
    <dbReference type="NCBI Taxonomy" id="1093978"/>
    <lineage>
        <taxon>Eukaryota</taxon>
        <taxon>Metazoa</taxon>
        <taxon>Spiralia</taxon>
        <taxon>Lophotrochozoa</taxon>
        <taxon>Mollusca</taxon>
        <taxon>Gastropoda</taxon>
        <taxon>Heterobranchia</taxon>
        <taxon>Euthyneura</taxon>
        <taxon>Panpulmonata</taxon>
        <taxon>Sacoglossa</taxon>
        <taxon>Placobranchoidea</taxon>
        <taxon>Plakobranchidae</taxon>
        <taxon>Elysia</taxon>
    </lineage>
</organism>
<keyword evidence="4 8" id="KW-0325">Glycoprotein</keyword>
<dbReference type="PRINTS" id="PR01785">
    <property type="entry name" value="PARAOXONASE"/>
</dbReference>
<feature type="transmembrane region" description="Helical" evidence="9">
    <location>
        <begin position="6"/>
        <end position="25"/>
    </location>
</feature>
<evidence type="ECO:0000313" key="11">
    <source>
        <dbReference type="Proteomes" id="UP000762676"/>
    </source>
</evidence>
<dbReference type="Gene3D" id="2.120.10.30">
    <property type="entry name" value="TolB, C-terminal domain"/>
    <property type="match status" value="1"/>
</dbReference>
<accession>A0AAV4EDH4</accession>